<proteinExistence type="predicted"/>
<reference evidence="1 2" key="2">
    <citation type="journal article" date="2022" name="Mol. Ecol. Resour.">
        <title>The genomes of chicory, endive, great burdock and yacon provide insights into Asteraceae paleo-polyploidization history and plant inulin production.</title>
        <authorList>
            <person name="Fan W."/>
            <person name="Wang S."/>
            <person name="Wang H."/>
            <person name="Wang A."/>
            <person name="Jiang F."/>
            <person name="Liu H."/>
            <person name="Zhao H."/>
            <person name="Xu D."/>
            <person name="Zhang Y."/>
        </authorList>
    </citation>
    <scope>NUCLEOTIDE SEQUENCE [LARGE SCALE GENOMIC DNA]</scope>
    <source>
        <strain evidence="2">cv. Yunnan</strain>
        <tissue evidence="1">Leaves</tissue>
    </source>
</reference>
<protein>
    <submittedName>
        <fullName evidence="1">Uncharacterized protein</fullName>
    </submittedName>
</protein>
<evidence type="ECO:0000313" key="2">
    <source>
        <dbReference type="Proteomes" id="UP001056120"/>
    </source>
</evidence>
<gene>
    <name evidence="1" type="ORF">L1987_54916</name>
</gene>
<evidence type="ECO:0000313" key="1">
    <source>
        <dbReference type="EMBL" id="KAI3755121.1"/>
    </source>
</evidence>
<keyword evidence="2" id="KW-1185">Reference proteome</keyword>
<name>A0ACB9E8U0_9ASTR</name>
<accession>A0ACB9E8U0</accession>
<reference evidence="2" key="1">
    <citation type="journal article" date="2022" name="Mol. Ecol. Resour.">
        <title>The genomes of chicory, endive, great burdock and yacon provide insights into Asteraceae palaeo-polyploidization history and plant inulin production.</title>
        <authorList>
            <person name="Fan W."/>
            <person name="Wang S."/>
            <person name="Wang H."/>
            <person name="Wang A."/>
            <person name="Jiang F."/>
            <person name="Liu H."/>
            <person name="Zhao H."/>
            <person name="Xu D."/>
            <person name="Zhang Y."/>
        </authorList>
    </citation>
    <scope>NUCLEOTIDE SEQUENCE [LARGE SCALE GENOMIC DNA]</scope>
    <source>
        <strain evidence="2">cv. Yunnan</strain>
    </source>
</reference>
<organism evidence="1 2">
    <name type="scientific">Smallanthus sonchifolius</name>
    <dbReference type="NCBI Taxonomy" id="185202"/>
    <lineage>
        <taxon>Eukaryota</taxon>
        <taxon>Viridiplantae</taxon>
        <taxon>Streptophyta</taxon>
        <taxon>Embryophyta</taxon>
        <taxon>Tracheophyta</taxon>
        <taxon>Spermatophyta</taxon>
        <taxon>Magnoliopsida</taxon>
        <taxon>eudicotyledons</taxon>
        <taxon>Gunneridae</taxon>
        <taxon>Pentapetalae</taxon>
        <taxon>asterids</taxon>
        <taxon>campanulids</taxon>
        <taxon>Asterales</taxon>
        <taxon>Asteraceae</taxon>
        <taxon>Asteroideae</taxon>
        <taxon>Heliantheae alliance</taxon>
        <taxon>Millerieae</taxon>
        <taxon>Smallanthus</taxon>
    </lineage>
</organism>
<dbReference type="EMBL" id="CM042035">
    <property type="protein sequence ID" value="KAI3755121.1"/>
    <property type="molecule type" value="Genomic_DNA"/>
</dbReference>
<comment type="caution">
    <text evidence="1">The sequence shown here is derived from an EMBL/GenBank/DDBJ whole genome shotgun (WGS) entry which is preliminary data.</text>
</comment>
<dbReference type="Proteomes" id="UP001056120">
    <property type="component" value="Linkage Group LG18"/>
</dbReference>
<sequence length="776" mass="87899">MEAHSIPTFFFIAVILWLSDCAALDTITANQEIKDGDTLVSEKGMFELGFFSPGKSKNRYLGIWYKNISNGTVVWVANRETPITDKSGVLKVSPQGNLVILSARKSKVWSSNSSVSMRSNDTAVVVQLLDTGNLVVWNKNKNSIKQDLIWHSFDYPGDTYLPGMKLGKDLETGLQRFMTSWKSPEDPSIGVYSNIVDTNGYPQTLEWQGQVLQTRLGPWNGLGFSGFPIEKENQIYSLEYVINEKEIYHKYELKSSVVLRVVLTWDGNTLILHWIERLNDWVVYADFTVDSCSRFSLCGPYGICSINKHPPCRCMRGFEPINPEQWEASDWVSGCKRKMPLNCGNGDGFWKLAGVKVPDTRQSWYNVSMTLGECEMTCKSNCSCTGYASLDIRNGGSGCLIWFDELIDTREYDANQDIYVRMAASELEGHVDSQSDFNEKKRIVIVVLLTSSAVPLFLVVAFTCRKIKKRPHMKGQGNRYVLDEKNTSLQMEHVEDLQLFSLAEVARSTDNFSISNKLGEGGFGPVYKGVLEGGREIAVKRLSQTSQQGLDEFKNEVICISKLQHRNLVTLLGYCIHKNEMILIYEYMTNKSLDFFLFDETRTLMLNWPQRFHIIHGHDATSKTKKVVGTHGYISPEYALYGRFSIKSDVFSFGVMVLEIISGKRNREFYHGEHKDNLLGHAWRLYKNGRSIELINGSLLASCVISEVLRSMHVALLCVQHHAEDRPTMLSVVLMLVSDGALPDPKHPAFFTQQSYTELVSFPSINQCTMTLLYDR</sequence>